<name>A0A0D7AVJ2_9AGAR</name>
<keyword evidence="2 10" id="KW-0723">Serine/threonine-protein kinase</keyword>
<proteinExistence type="inferred from homology"/>
<evidence type="ECO:0000256" key="6">
    <source>
        <dbReference type="ARBA" id="ARBA00022840"/>
    </source>
</evidence>
<keyword evidence="3" id="KW-0808">Transferase</keyword>
<evidence type="ECO:0000259" key="11">
    <source>
        <dbReference type="PROSITE" id="PS50011"/>
    </source>
</evidence>
<dbReference type="Gene3D" id="1.10.510.10">
    <property type="entry name" value="Transferase(Phosphotransferase) domain 1"/>
    <property type="match status" value="1"/>
</dbReference>
<dbReference type="SMART" id="SM00220">
    <property type="entry name" value="S_TKc"/>
    <property type="match status" value="1"/>
</dbReference>
<dbReference type="OrthoDB" id="539158at2759"/>
<dbReference type="EMBL" id="KN880834">
    <property type="protein sequence ID" value="KIY62025.1"/>
    <property type="molecule type" value="Genomic_DNA"/>
</dbReference>
<dbReference type="PANTHER" id="PTHR43895:SF32">
    <property type="entry name" value="SERINE_THREONINE-PROTEIN KINASE CHK1"/>
    <property type="match status" value="1"/>
</dbReference>
<dbReference type="InterPro" id="IPR017441">
    <property type="entry name" value="Protein_kinase_ATP_BS"/>
</dbReference>
<accession>A0A0D7AVJ2</accession>
<reference evidence="12 13" key="1">
    <citation type="journal article" date="2015" name="Fungal Genet. Biol.">
        <title>Evolution of novel wood decay mechanisms in Agaricales revealed by the genome sequences of Fistulina hepatica and Cylindrobasidium torrendii.</title>
        <authorList>
            <person name="Floudas D."/>
            <person name="Held B.W."/>
            <person name="Riley R."/>
            <person name="Nagy L.G."/>
            <person name="Koehler G."/>
            <person name="Ransdell A.S."/>
            <person name="Younus H."/>
            <person name="Chow J."/>
            <person name="Chiniquy J."/>
            <person name="Lipzen A."/>
            <person name="Tritt A."/>
            <person name="Sun H."/>
            <person name="Haridas S."/>
            <person name="LaButti K."/>
            <person name="Ohm R.A."/>
            <person name="Kues U."/>
            <person name="Blanchette R.A."/>
            <person name="Grigoriev I.V."/>
            <person name="Minto R.E."/>
            <person name="Hibbett D.S."/>
        </authorList>
    </citation>
    <scope>NUCLEOTIDE SEQUENCE [LARGE SCALE GENOMIC DNA]</scope>
    <source>
        <strain evidence="12 13">FP15055 ss-10</strain>
    </source>
</reference>
<dbReference type="STRING" id="1314674.A0A0D7AVJ2"/>
<gene>
    <name evidence="12" type="ORF">CYLTODRAFT_494920</name>
</gene>
<dbReference type="GO" id="GO:0005634">
    <property type="term" value="C:nucleus"/>
    <property type="evidence" value="ECO:0007669"/>
    <property type="project" value="TreeGrafter"/>
</dbReference>
<dbReference type="FunFam" id="1.10.510.10:FF:000571">
    <property type="entry name" value="Maternal embryonic leucine zipper kinase"/>
    <property type="match status" value="1"/>
</dbReference>
<dbReference type="GO" id="GO:0005737">
    <property type="term" value="C:cytoplasm"/>
    <property type="evidence" value="ECO:0007669"/>
    <property type="project" value="TreeGrafter"/>
</dbReference>
<dbReference type="Pfam" id="PF00069">
    <property type="entry name" value="Pkinase"/>
    <property type="match status" value="1"/>
</dbReference>
<keyword evidence="6 9" id="KW-0067">ATP-binding</keyword>
<evidence type="ECO:0000256" key="4">
    <source>
        <dbReference type="ARBA" id="ARBA00022741"/>
    </source>
</evidence>
<dbReference type="GO" id="GO:0035861">
    <property type="term" value="C:site of double-strand break"/>
    <property type="evidence" value="ECO:0007669"/>
    <property type="project" value="TreeGrafter"/>
</dbReference>
<dbReference type="PROSITE" id="PS50011">
    <property type="entry name" value="PROTEIN_KINASE_DOM"/>
    <property type="match status" value="1"/>
</dbReference>
<evidence type="ECO:0000313" key="12">
    <source>
        <dbReference type="EMBL" id="KIY62025.1"/>
    </source>
</evidence>
<evidence type="ECO:0000256" key="5">
    <source>
        <dbReference type="ARBA" id="ARBA00022777"/>
    </source>
</evidence>
<keyword evidence="13" id="KW-1185">Reference proteome</keyword>
<evidence type="ECO:0000256" key="9">
    <source>
        <dbReference type="PROSITE-ProRule" id="PRU10141"/>
    </source>
</evidence>
<evidence type="ECO:0000313" key="13">
    <source>
        <dbReference type="Proteomes" id="UP000054007"/>
    </source>
</evidence>
<dbReference type="InterPro" id="IPR011009">
    <property type="entry name" value="Kinase-like_dom_sf"/>
</dbReference>
<comment type="catalytic activity">
    <reaction evidence="7">
        <text>L-threonyl-[protein] + ATP = O-phospho-L-threonyl-[protein] + ADP + H(+)</text>
        <dbReference type="Rhea" id="RHEA:46608"/>
        <dbReference type="Rhea" id="RHEA-COMP:11060"/>
        <dbReference type="Rhea" id="RHEA-COMP:11605"/>
        <dbReference type="ChEBI" id="CHEBI:15378"/>
        <dbReference type="ChEBI" id="CHEBI:30013"/>
        <dbReference type="ChEBI" id="CHEBI:30616"/>
        <dbReference type="ChEBI" id="CHEBI:61977"/>
        <dbReference type="ChEBI" id="CHEBI:456216"/>
        <dbReference type="EC" id="2.7.11.1"/>
    </reaction>
</comment>
<dbReference type="InterPro" id="IPR000719">
    <property type="entry name" value="Prot_kinase_dom"/>
</dbReference>
<dbReference type="SUPFAM" id="SSF56112">
    <property type="entry name" value="Protein kinase-like (PK-like)"/>
    <property type="match status" value="1"/>
</dbReference>
<evidence type="ECO:0000256" key="2">
    <source>
        <dbReference type="ARBA" id="ARBA00022527"/>
    </source>
</evidence>
<evidence type="ECO:0000256" key="8">
    <source>
        <dbReference type="ARBA" id="ARBA00048679"/>
    </source>
</evidence>
<dbReference type="GO" id="GO:0007095">
    <property type="term" value="P:mitotic G2 DNA damage checkpoint signaling"/>
    <property type="evidence" value="ECO:0007669"/>
    <property type="project" value="TreeGrafter"/>
</dbReference>
<dbReference type="GO" id="GO:0005524">
    <property type="term" value="F:ATP binding"/>
    <property type="evidence" value="ECO:0007669"/>
    <property type="project" value="UniProtKB-UniRule"/>
</dbReference>
<comment type="similarity">
    <text evidence="10">Belongs to the protein kinase superfamily.</text>
</comment>
<keyword evidence="5 12" id="KW-0418">Kinase</keyword>
<dbReference type="Proteomes" id="UP000054007">
    <property type="component" value="Unassembled WGS sequence"/>
</dbReference>
<feature type="binding site" evidence="9">
    <location>
        <position position="41"/>
    </location>
    <ligand>
        <name>ATP</name>
        <dbReference type="ChEBI" id="CHEBI:30616"/>
    </ligand>
</feature>
<evidence type="ECO:0000256" key="3">
    <source>
        <dbReference type="ARBA" id="ARBA00022679"/>
    </source>
</evidence>
<evidence type="ECO:0000256" key="7">
    <source>
        <dbReference type="ARBA" id="ARBA00047899"/>
    </source>
</evidence>
<protein>
    <recommendedName>
        <fullName evidence="1">non-specific serine/threonine protein kinase</fullName>
        <ecNumber evidence="1">2.7.11.1</ecNumber>
    </recommendedName>
</protein>
<dbReference type="PROSITE" id="PS00108">
    <property type="entry name" value="PROTEIN_KINASE_ST"/>
    <property type="match status" value="1"/>
</dbReference>
<dbReference type="PROSITE" id="PS00107">
    <property type="entry name" value="PROTEIN_KINASE_ATP"/>
    <property type="match status" value="1"/>
</dbReference>
<dbReference type="EC" id="2.7.11.1" evidence="1"/>
<dbReference type="AlphaFoldDB" id="A0A0D7AVJ2"/>
<feature type="domain" description="Protein kinase" evidence="11">
    <location>
        <begin position="12"/>
        <end position="281"/>
    </location>
</feature>
<comment type="catalytic activity">
    <reaction evidence="8">
        <text>L-seryl-[protein] + ATP = O-phospho-L-seryl-[protein] + ADP + H(+)</text>
        <dbReference type="Rhea" id="RHEA:17989"/>
        <dbReference type="Rhea" id="RHEA-COMP:9863"/>
        <dbReference type="Rhea" id="RHEA-COMP:11604"/>
        <dbReference type="ChEBI" id="CHEBI:15378"/>
        <dbReference type="ChEBI" id="CHEBI:29999"/>
        <dbReference type="ChEBI" id="CHEBI:30616"/>
        <dbReference type="ChEBI" id="CHEBI:83421"/>
        <dbReference type="ChEBI" id="CHEBI:456216"/>
        <dbReference type="EC" id="2.7.11.1"/>
    </reaction>
</comment>
<sequence>MSAIKYPKIAGYELIEQIGGGGFSIVFRAANISASRTAACKVIKINASTTDKERKTVEKEMRVHSALKHTNILEFINAVVVELKHQHVYHPGIYMLLELAAGGDLFDKIEPDVGVGDDVAHLYFCQLVSGVEYMHSQGVCHRDLKPENLLLDGSGTLKISDFGLSAVYKLMNTGKTRTLTERCGSLPYIAPELAVEAPYQAEPIDVWGIGVILYTMLAGNTPWDEPTKRSPEFVRYVKGQIFREAPWNRFGENVLALLTGMLALDPVERMNLEEVQQHAWCIRPSQLARQSQQALAMSLTQGLRDSGDLDVAAPDMTSMDVDGDENMASYASQFTQSLMLFSQSQHGAARYLPNLTRFYARGFPVDIANLIAQALDKLEIKVRPAPMNEDGVAQMRIGGADSRRVIFKGWLRVESFVYSDIQCSLCVMDRTEGDPISWRRVWKQLIQSPEVGPYVVRKTTEF</sequence>
<dbReference type="PANTHER" id="PTHR43895">
    <property type="entry name" value="CALCIUM/CALMODULIN-DEPENDENT PROTEIN KINASE KINASE-RELATED"/>
    <property type="match status" value="1"/>
</dbReference>
<dbReference type="InterPro" id="IPR008271">
    <property type="entry name" value="Ser/Thr_kinase_AS"/>
</dbReference>
<evidence type="ECO:0000256" key="10">
    <source>
        <dbReference type="RuleBase" id="RU000304"/>
    </source>
</evidence>
<keyword evidence="4 9" id="KW-0547">Nucleotide-binding</keyword>
<dbReference type="GO" id="GO:0004674">
    <property type="term" value="F:protein serine/threonine kinase activity"/>
    <property type="evidence" value="ECO:0007669"/>
    <property type="project" value="UniProtKB-KW"/>
</dbReference>
<evidence type="ECO:0000256" key="1">
    <source>
        <dbReference type="ARBA" id="ARBA00012513"/>
    </source>
</evidence>
<organism evidence="12 13">
    <name type="scientific">Cylindrobasidium torrendii FP15055 ss-10</name>
    <dbReference type="NCBI Taxonomy" id="1314674"/>
    <lineage>
        <taxon>Eukaryota</taxon>
        <taxon>Fungi</taxon>
        <taxon>Dikarya</taxon>
        <taxon>Basidiomycota</taxon>
        <taxon>Agaricomycotina</taxon>
        <taxon>Agaricomycetes</taxon>
        <taxon>Agaricomycetidae</taxon>
        <taxon>Agaricales</taxon>
        <taxon>Marasmiineae</taxon>
        <taxon>Physalacriaceae</taxon>
        <taxon>Cylindrobasidium</taxon>
    </lineage>
</organism>